<name>A0A0D2DCF5_9EURO</name>
<evidence type="ECO:0000256" key="5">
    <source>
        <dbReference type="ARBA" id="ARBA00037982"/>
    </source>
</evidence>
<dbReference type="InterPro" id="IPR011009">
    <property type="entry name" value="Kinase-like_dom_sf"/>
</dbReference>
<dbReference type="InterPro" id="IPR050339">
    <property type="entry name" value="CC_SR_Kinase"/>
</dbReference>
<dbReference type="SMART" id="SM00220">
    <property type="entry name" value="S_TKc"/>
    <property type="match status" value="1"/>
</dbReference>
<evidence type="ECO:0000256" key="7">
    <source>
        <dbReference type="SAM" id="MobiDB-lite"/>
    </source>
</evidence>
<dbReference type="InterPro" id="IPR017441">
    <property type="entry name" value="Protein_kinase_ATP_BS"/>
</dbReference>
<protein>
    <recommendedName>
        <fullName evidence="8">Protein kinase domain-containing protein</fullName>
    </recommendedName>
</protein>
<dbReference type="GO" id="GO:0005524">
    <property type="term" value="F:ATP binding"/>
    <property type="evidence" value="ECO:0007669"/>
    <property type="project" value="UniProtKB-UniRule"/>
</dbReference>
<dbReference type="VEuPathDB" id="FungiDB:PV06_07353"/>
<organism evidence="9 10">
    <name type="scientific">Exophiala oligosperma</name>
    <dbReference type="NCBI Taxonomy" id="215243"/>
    <lineage>
        <taxon>Eukaryota</taxon>
        <taxon>Fungi</taxon>
        <taxon>Dikarya</taxon>
        <taxon>Ascomycota</taxon>
        <taxon>Pezizomycotina</taxon>
        <taxon>Eurotiomycetes</taxon>
        <taxon>Chaetothyriomycetidae</taxon>
        <taxon>Chaetothyriales</taxon>
        <taxon>Herpotrichiellaceae</taxon>
        <taxon>Exophiala</taxon>
    </lineage>
</organism>
<feature type="region of interest" description="Disordered" evidence="7">
    <location>
        <begin position="351"/>
        <end position="381"/>
    </location>
</feature>
<dbReference type="GO" id="GO:1990625">
    <property type="term" value="P:negative regulation of cytoplasmic translational initiation in response to stress"/>
    <property type="evidence" value="ECO:0007669"/>
    <property type="project" value="TreeGrafter"/>
</dbReference>
<dbReference type="AlphaFoldDB" id="A0A0D2DCF5"/>
<gene>
    <name evidence="9" type="ORF">PV06_07353</name>
</gene>
<evidence type="ECO:0000256" key="2">
    <source>
        <dbReference type="ARBA" id="ARBA00022741"/>
    </source>
</evidence>
<keyword evidence="4 6" id="KW-0067">ATP-binding</keyword>
<dbReference type="PROSITE" id="PS00107">
    <property type="entry name" value="PROTEIN_KINASE_ATP"/>
    <property type="match status" value="1"/>
</dbReference>
<keyword evidence="10" id="KW-1185">Reference proteome</keyword>
<dbReference type="OrthoDB" id="1405469at2759"/>
<dbReference type="GO" id="GO:0005634">
    <property type="term" value="C:nucleus"/>
    <property type="evidence" value="ECO:0007669"/>
    <property type="project" value="TreeGrafter"/>
</dbReference>
<dbReference type="PROSITE" id="PS50011">
    <property type="entry name" value="PROTEIN_KINASE_DOM"/>
    <property type="match status" value="1"/>
</dbReference>
<evidence type="ECO:0000256" key="6">
    <source>
        <dbReference type="PROSITE-ProRule" id="PRU10141"/>
    </source>
</evidence>
<evidence type="ECO:0000313" key="10">
    <source>
        <dbReference type="Proteomes" id="UP000053342"/>
    </source>
</evidence>
<dbReference type="Gene3D" id="3.30.200.20">
    <property type="entry name" value="Phosphorylase Kinase, domain 1"/>
    <property type="match status" value="1"/>
</dbReference>
<dbReference type="RefSeq" id="XP_016260341.1">
    <property type="nucleotide sequence ID" value="XM_016408587.1"/>
</dbReference>
<dbReference type="EMBL" id="KN847338">
    <property type="protein sequence ID" value="KIW40125.1"/>
    <property type="molecule type" value="Genomic_DNA"/>
</dbReference>
<sequence>MSSAFFRRPGDESSSPSSSEVESEGSENIDHVSPPVENVDDETGELGTTESFSSHGSISFGGSSAAGGGGPATSFAGVDHHRTNLIDALLEDFARTRACEMMNNAKPGSNYTRSSPEIEALARQFYRQATQSLAQTGVLPTTLVSEQGRNKEQMRATYLAGIEGIALGGVQAGKLISSNVAATTALPSSEEQLAVTRTEQGPSNAFGQLLEQPLRDLSLYQDQNPFTIRPSNFMLSNQSIERPRSHYESSFQQIGLLGKGGFGRVYRTFNVFDKKEYAIKKIPLSPRLSQRYKESGHQELEHVLREVQALAQLEHNNVVRYHATWIESPRLPRMMDLDEERPELRVHGRRLIDNGTPPVTQGQPRKTLPRRLSPDRSDGIVFGSDSVSQIRTLDQQDDKEQPLWSMRQTFSDPSSARPSEIFTDGHAETNGRHDVVVDESVYVLHVQMSVYPLTLEQYLTPAPENARSAPSSPMRRHCFHLVPALRILLGILCGLQYIHAKGLVHRDIKPSNIFISSFEMATPNGGVSGGYYDVGSCVACSFSSRYFVNPRIGDFGLVAELARDGQRKDQQIDGKADKAVGTEYYRPPRWTDSKEKWKASSNVNEKLDVFALGVVLVEMLWHCTTKAERMVVLGSLQKGFLPAGLATKIDKEGHDPGTGELVCQCIAGMINRDPLQRWGCGLVKEQVEEILKQCRVSPNEEHDDASTSIDAGYGVELHQVRSLEADAPSRRQD</sequence>
<dbReference type="PROSITE" id="PS00108">
    <property type="entry name" value="PROTEIN_KINASE_ST"/>
    <property type="match status" value="1"/>
</dbReference>
<dbReference type="Gene3D" id="1.10.510.10">
    <property type="entry name" value="Transferase(Phosphotransferase) domain 1"/>
    <property type="match status" value="1"/>
</dbReference>
<dbReference type="PANTHER" id="PTHR11042:SF195">
    <property type="entry name" value="KINASE, PUTATIVE (AFU_ORTHOLOGUE AFUA_2G16620)-RELATED"/>
    <property type="match status" value="1"/>
</dbReference>
<dbReference type="Proteomes" id="UP000053342">
    <property type="component" value="Unassembled WGS sequence"/>
</dbReference>
<evidence type="ECO:0000259" key="8">
    <source>
        <dbReference type="PROSITE" id="PS50011"/>
    </source>
</evidence>
<feature type="domain" description="Protein kinase" evidence="8">
    <location>
        <begin position="251"/>
        <end position="691"/>
    </location>
</feature>
<comment type="similarity">
    <text evidence="5">Belongs to the protein kinase superfamily. Ser/Thr protein kinase family. GCN2 subfamily.</text>
</comment>
<feature type="compositionally biased region" description="Low complexity" evidence="7">
    <location>
        <begin position="51"/>
        <end position="63"/>
    </location>
</feature>
<dbReference type="InterPro" id="IPR008271">
    <property type="entry name" value="Ser/Thr_kinase_AS"/>
</dbReference>
<keyword evidence="1" id="KW-0808">Transferase</keyword>
<evidence type="ECO:0000256" key="3">
    <source>
        <dbReference type="ARBA" id="ARBA00022777"/>
    </source>
</evidence>
<dbReference type="PANTHER" id="PTHR11042">
    <property type="entry name" value="EUKARYOTIC TRANSLATION INITIATION FACTOR 2-ALPHA KINASE EIF2-ALPHA KINASE -RELATED"/>
    <property type="match status" value="1"/>
</dbReference>
<dbReference type="GeneID" id="27359427"/>
<dbReference type="Pfam" id="PF00069">
    <property type="entry name" value="Pkinase"/>
    <property type="match status" value="2"/>
</dbReference>
<evidence type="ECO:0000313" key="9">
    <source>
        <dbReference type="EMBL" id="KIW40125.1"/>
    </source>
</evidence>
<proteinExistence type="inferred from homology"/>
<dbReference type="STRING" id="215243.A0A0D2DCF5"/>
<dbReference type="GO" id="GO:0005829">
    <property type="term" value="C:cytosol"/>
    <property type="evidence" value="ECO:0007669"/>
    <property type="project" value="TreeGrafter"/>
</dbReference>
<reference evidence="9 10" key="1">
    <citation type="submission" date="2015-01" db="EMBL/GenBank/DDBJ databases">
        <title>The Genome Sequence of Exophiala oligosperma CBS72588.</title>
        <authorList>
            <consortium name="The Broad Institute Genomics Platform"/>
            <person name="Cuomo C."/>
            <person name="de Hoog S."/>
            <person name="Gorbushina A."/>
            <person name="Stielow B."/>
            <person name="Teixiera M."/>
            <person name="Abouelleil A."/>
            <person name="Chapman S.B."/>
            <person name="Priest M."/>
            <person name="Young S.K."/>
            <person name="Wortman J."/>
            <person name="Nusbaum C."/>
            <person name="Birren B."/>
        </authorList>
    </citation>
    <scope>NUCLEOTIDE SEQUENCE [LARGE SCALE GENOMIC DNA]</scope>
    <source>
        <strain evidence="9 10">CBS 72588</strain>
    </source>
</reference>
<dbReference type="GO" id="GO:0004694">
    <property type="term" value="F:eukaryotic translation initiation factor 2alpha kinase activity"/>
    <property type="evidence" value="ECO:0007669"/>
    <property type="project" value="TreeGrafter"/>
</dbReference>
<keyword evidence="3" id="KW-0418">Kinase</keyword>
<evidence type="ECO:0000256" key="4">
    <source>
        <dbReference type="ARBA" id="ARBA00022840"/>
    </source>
</evidence>
<dbReference type="HOGENOM" id="CLU_018993_0_0_1"/>
<feature type="binding site" evidence="6">
    <location>
        <position position="281"/>
    </location>
    <ligand>
        <name>ATP</name>
        <dbReference type="ChEBI" id="CHEBI:30616"/>
    </ligand>
</feature>
<keyword evidence="2 6" id="KW-0547">Nucleotide-binding</keyword>
<evidence type="ECO:0000256" key="1">
    <source>
        <dbReference type="ARBA" id="ARBA00022679"/>
    </source>
</evidence>
<feature type="region of interest" description="Disordered" evidence="7">
    <location>
        <begin position="1"/>
        <end position="69"/>
    </location>
</feature>
<dbReference type="InterPro" id="IPR000719">
    <property type="entry name" value="Prot_kinase_dom"/>
</dbReference>
<accession>A0A0D2DCF5</accession>
<dbReference type="SUPFAM" id="SSF56112">
    <property type="entry name" value="Protein kinase-like (PK-like)"/>
    <property type="match status" value="1"/>
</dbReference>